<dbReference type="AlphaFoldDB" id="A0A016T499"/>
<evidence type="ECO:0000313" key="1">
    <source>
        <dbReference type="EMBL" id="EYB97456.1"/>
    </source>
</evidence>
<proteinExistence type="predicted"/>
<protein>
    <submittedName>
        <fullName evidence="1">Uncharacterized protein</fullName>
    </submittedName>
</protein>
<sequence length="76" mass="8939">MREGHPWRISGSFRRALRSFKMDIGILRKALRTLCAFTVNYASEASINTSLVVRRESDGQTGYYIYYICYYIQVFQ</sequence>
<comment type="caution">
    <text evidence="1">The sequence shown here is derived from an EMBL/GenBank/DDBJ whole genome shotgun (WGS) entry which is preliminary data.</text>
</comment>
<name>A0A016T499_9BILA</name>
<dbReference type="Proteomes" id="UP000024635">
    <property type="component" value="Unassembled WGS sequence"/>
</dbReference>
<reference evidence="2" key="1">
    <citation type="journal article" date="2015" name="Nat. Genet.">
        <title>The genome and transcriptome of the zoonotic hookworm Ancylostoma ceylanicum identify infection-specific gene families.</title>
        <authorList>
            <person name="Schwarz E.M."/>
            <person name="Hu Y."/>
            <person name="Antoshechkin I."/>
            <person name="Miller M.M."/>
            <person name="Sternberg P.W."/>
            <person name="Aroian R.V."/>
        </authorList>
    </citation>
    <scope>NUCLEOTIDE SEQUENCE</scope>
    <source>
        <strain evidence="2">HY135</strain>
    </source>
</reference>
<organism evidence="1 2">
    <name type="scientific">Ancylostoma ceylanicum</name>
    <dbReference type="NCBI Taxonomy" id="53326"/>
    <lineage>
        <taxon>Eukaryota</taxon>
        <taxon>Metazoa</taxon>
        <taxon>Ecdysozoa</taxon>
        <taxon>Nematoda</taxon>
        <taxon>Chromadorea</taxon>
        <taxon>Rhabditida</taxon>
        <taxon>Rhabditina</taxon>
        <taxon>Rhabditomorpha</taxon>
        <taxon>Strongyloidea</taxon>
        <taxon>Ancylostomatidae</taxon>
        <taxon>Ancylostomatinae</taxon>
        <taxon>Ancylostoma</taxon>
    </lineage>
</organism>
<keyword evidence="2" id="KW-1185">Reference proteome</keyword>
<accession>A0A016T499</accession>
<gene>
    <name evidence="1" type="primary">Acey_s0140.g2152</name>
    <name evidence="1" type="ORF">Y032_0140g2152</name>
</gene>
<dbReference type="EMBL" id="JARK01001476">
    <property type="protein sequence ID" value="EYB97456.1"/>
    <property type="molecule type" value="Genomic_DNA"/>
</dbReference>
<evidence type="ECO:0000313" key="2">
    <source>
        <dbReference type="Proteomes" id="UP000024635"/>
    </source>
</evidence>